<dbReference type="InterPro" id="IPR035902">
    <property type="entry name" value="Nuc_phospho_transferase"/>
</dbReference>
<dbReference type="GO" id="GO:0006213">
    <property type="term" value="P:pyrimidine nucleoside metabolic process"/>
    <property type="evidence" value="ECO:0007669"/>
    <property type="project" value="InterPro"/>
</dbReference>
<dbReference type="InterPro" id="IPR000312">
    <property type="entry name" value="Glycosyl_Trfase_fam3"/>
</dbReference>
<evidence type="ECO:0000313" key="5">
    <source>
        <dbReference type="Proteomes" id="UP000677054"/>
    </source>
</evidence>
<keyword evidence="5" id="KW-1185">Reference proteome</keyword>
<dbReference type="GO" id="GO:0016763">
    <property type="term" value="F:pentosyltransferase activity"/>
    <property type="evidence" value="ECO:0007669"/>
    <property type="project" value="InterPro"/>
</dbReference>
<name>A0A7R9FQL2_9CRUS</name>
<sequence>MATQDVLLVATCMFMCHPGSLARSEKRPKKVDTGASLGIATVALLTEMDDPIGRGIGNSLEVEESIRYLQGKGPEDFDELVTKLGGHLLHAMGKVGSVEEGVKNVRSNIETGKAMEHFRNMLLAQGVSEANADVLVAGDPWKVLPKASNRTAIAYAGPPGTIKEIDAMKIGKVCQILGATRGASTTVDHSVGVRILKGRGDELAPGTDWVEVFHNKELGQDVCSLLQESVSVDPTLTGRQKSSRILKVVTASRNSS</sequence>
<dbReference type="PANTHER" id="PTHR10515">
    <property type="entry name" value="THYMIDINE PHOSPHORYLASE"/>
    <property type="match status" value="1"/>
</dbReference>
<dbReference type="Pfam" id="PF00591">
    <property type="entry name" value="Glycos_transf_3"/>
    <property type="match status" value="1"/>
</dbReference>
<organism evidence="4">
    <name type="scientific">Darwinula stevensoni</name>
    <dbReference type="NCBI Taxonomy" id="69355"/>
    <lineage>
        <taxon>Eukaryota</taxon>
        <taxon>Metazoa</taxon>
        <taxon>Ecdysozoa</taxon>
        <taxon>Arthropoda</taxon>
        <taxon>Crustacea</taxon>
        <taxon>Oligostraca</taxon>
        <taxon>Ostracoda</taxon>
        <taxon>Podocopa</taxon>
        <taxon>Podocopida</taxon>
        <taxon>Darwinulocopina</taxon>
        <taxon>Darwinuloidea</taxon>
        <taxon>Darwinulidae</taxon>
        <taxon>Darwinula</taxon>
    </lineage>
</organism>
<dbReference type="Pfam" id="PF07831">
    <property type="entry name" value="PYNP_C"/>
    <property type="match status" value="1"/>
</dbReference>
<dbReference type="SMART" id="SM00941">
    <property type="entry name" value="PYNP_C"/>
    <property type="match status" value="1"/>
</dbReference>
<dbReference type="InterPro" id="IPR013102">
    <property type="entry name" value="PYNP_C"/>
</dbReference>
<dbReference type="AlphaFoldDB" id="A0A7R9FQL2"/>
<gene>
    <name evidence="4" type="ORF">DSTB1V02_LOCUS10850</name>
</gene>
<dbReference type="OrthoDB" id="445007at2759"/>
<dbReference type="Proteomes" id="UP000677054">
    <property type="component" value="Unassembled WGS sequence"/>
</dbReference>
<dbReference type="EMBL" id="LR902782">
    <property type="protein sequence ID" value="CAD7251083.1"/>
    <property type="molecule type" value="Genomic_DNA"/>
</dbReference>
<proteinExistence type="predicted"/>
<dbReference type="InterPro" id="IPR036566">
    <property type="entry name" value="PYNP-like_C_sf"/>
</dbReference>
<evidence type="ECO:0000256" key="1">
    <source>
        <dbReference type="ARBA" id="ARBA00022676"/>
    </source>
</evidence>
<dbReference type="GO" id="GO:0005829">
    <property type="term" value="C:cytosol"/>
    <property type="evidence" value="ECO:0007669"/>
    <property type="project" value="TreeGrafter"/>
</dbReference>
<dbReference type="InterPro" id="IPR000053">
    <property type="entry name" value="Thymidine/pyrmidine_PPase"/>
</dbReference>
<keyword evidence="2" id="KW-0808">Transferase</keyword>
<feature type="domain" description="Pyrimidine nucleoside phosphorylase C-terminal" evidence="3">
    <location>
        <begin position="161"/>
        <end position="233"/>
    </location>
</feature>
<evidence type="ECO:0000256" key="2">
    <source>
        <dbReference type="ARBA" id="ARBA00022679"/>
    </source>
</evidence>
<dbReference type="GO" id="GO:0006206">
    <property type="term" value="P:pyrimidine nucleobase metabolic process"/>
    <property type="evidence" value="ECO:0007669"/>
    <property type="project" value="InterPro"/>
</dbReference>
<dbReference type="PANTHER" id="PTHR10515:SF0">
    <property type="entry name" value="THYMIDINE PHOSPHORYLASE"/>
    <property type="match status" value="1"/>
</dbReference>
<keyword evidence="1" id="KW-0328">Glycosyltransferase</keyword>
<dbReference type="GO" id="GO:0004645">
    <property type="term" value="F:1,4-alpha-oligoglucan phosphorylase activity"/>
    <property type="evidence" value="ECO:0007669"/>
    <property type="project" value="InterPro"/>
</dbReference>
<protein>
    <recommendedName>
        <fullName evidence="3">Pyrimidine nucleoside phosphorylase C-terminal domain-containing protein</fullName>
    </recommendedName>
</protein>
<dbReference type="SUPFAM" id="SSF52418">
    <property type="entry name" value="Nucleoside phosphorylase/phosphoribosyltransferase catalytic domain"/>
    <property type="match status" value="1"/>
</dbReference>
<accession>A0A7R9FQL2</accession>
<evidence type="ECO:0000259" key="3">
    <source>
        <dbReference type="SMART" id="SM00941"/>
    </source>
</evidence>
<dbReference type="Gene3D" id="3.40.1030.10">
    <property type="entry name" value="Nucleoside phosphorylase/phosphoribosyltransferase catalytic domain"/>
    <property type="match status" value="1"/>
</dbReference>
<dbReference type="EMBL" id="CAJPEV010003265">
    <property type="protein sequence ID" value="CAG0899357.1"/>
    <property type="molecule type" value="Genomic_DNA"/>
</dbReference>
<reference evidence="4" key="1">
    <citation type="submission" date="2020-11" db="EMBL/GenBank/DDBJ databases">
        <authorList>
            <person name="Tran Van P."/>
        </authorList>
    </citation>
    <scope>NUCLEOTIDE SEQUENCE</scope>
</reference>
<dbReference type="SUPFAM" id="SSF54680">
    <property type="entry name" value="Pyrimidine nucleoside phosphorylase C-terminal domain"/>
    <property type="match status" value="1"/>
</dbReference>
<evidence type="ECO:0000313" key="4">
    <source>
        <dbReference type="EMBL" id="CAD7251083.1"/>
    </source>
</evidence>
<dbReference type="Gene3D" id="3.90.1170.30">
    <property type="entry name" value="Pyrimidine nucleoside phosphorylase-like, C-terminal domain"/>
    <property type="match status" value="1"/>
</dbReference>